<comment type="caution">
    <text evidence="9">The sequence shown here is derived from an EMBL/GenBank/DDBJ whole genome shotgun (WGS) entry which is preliminary data.</text>
</comment>
<accession>N9TQZ6</accession>
<keyword evidence="4" id="KW-0963">Cytoplasm</keyword>
<dbReference type="AlphaFoldDB" id="N9TQZ6"/>
<evidence type="ECO:0000256" key="6">
    <source>
        <dbReference type="RuleBase" id="RU000646"/>
    </source>
</evidence>
<name>N9TQZ6_9BACT</name>
<dbReference type="GO" id="GO:0003743">
    <property type="term" value="F:translation initiation factor activity"/>
    <property type="evidence" value="ECO:0007669"/>
    <property type="project" value="UniProtKB-UniRule"/>
</dbReference>
<dbReference type="InterPro" id="IPR019813">
    <property type="entry name" value="Translation_initiation_fac3_CS"/>
</dbReference>
<dbReference type="GO" id="GO:0043022">
    <property type="term" value="F:ribosome binding"/>
    <property type="evidence" value="ECO:0007669"/>
    <property type="project" value="TreeGrafter"/>
</dbReference>
<sequence>MLGLATHKELFYLVVLEKWSKSTFLFIFKEEVIPKDNSNFANTQSKRPKSEHVINNEIPYKKVFVLGPDNEKIGVLTKEEALEQAKENKMDLVLISIENNKPIARIMDYGKFKYDKKKKQKIIKEKQSVTINREIRLTPLIGQHDLETKAKKAREFILEGNRVKISVKFRGRERSRTELGEEILNKFFALVEDVAKITKEATLVNDRFLDMYLEKDKKKVGNLNNKDN</sequence>
<dbReference type="GO" id="GO:0016020">
    <property type="term" value="C:membrane"/>
    <property type="evidence" value="ECO:0007669"/>
    <property type="project" value="TreeGrafter"/>
</dbReference>
<evidence type="ECO:0000259" key="7">
    <source>
        <dbReference type="Pfam" id="PF00707"/>
    </source>
</evidence>
<evidence type="ECO:0000313" key="9">
    <source>
        <dbReference type="EMBL" id="ENY68579.1"/>
    </source>
</evidence>
<dbReference type="Gene3D" id="3.10.20.80">
    <property type="entry name" value="Translation initiation factor 3 (IF-3), N-terminal domain"/>
    <property type="match status" value="1"/>
</dbReference>
<dbReference type="Gene3D" id="3.30.110.10">
    <property type="entry name" value="Translation initiation factor 3 (IF-3), C-terminal domain"/>
    <property type="match status" value="1"/>
</dbReference>
<proteinExistence type="inferred from homology"/>
<comment type="function">
    <text evidence="4 6">IF-3 binds to the 30S ribosomal subunit and shifts the equilibrium between 70S ribosomes and their 50S and 30S subunits in favor of the free subunits, thus enhancing the availability of 30S subunits on which protein synthesis initiation begins.</text>
</comment>
<evidence type="ECO:0000259" key="8">
    <source>
        <dbReference type="Pfam" id="PF05198"/>
    </source>
</evidence>
<dbReference type="GO" id="GO:0005829">
    <property type="term" value="C:cytosol"/>
    <property type="evidence" value="ECO:0007669"/>
    <property type="project" value="TreeGrafter"/>
</dbReference>
<dbReference type="InterPro" id="IPR001288">
    <property type="entry name" value="Translation_initiation_fac_3"/>
</dbReference>
<keyword evidence="3 4" id="KW-0648">Protein biosynthesis</keyword>
<evidence type="ECO:0000256" key="2">
    <source>
        <dbReference type="ARBA" id="ARBA00022540"/>
    </source>
</evidence>
<protein>
    <recommendedName>
        <fullName evidence="4 5">Translation initiation factor IF-3</fullName>
    </recommendedName>
</protein>
<keyword evidence="2 4" id="KW-0396">Initiation factor</keyword>
<dbReference type="PANTHER" id="PTHR10938">
    <property type="entry name" value="TRANSLATION INITIATION FACTOR IF-3"/>
    <property type="match status" value="1"/>
</dbReference>
<dbReference type="Pfam" id="PF00707">
    <property type="entry name" value="IF3_C"/>
    <property type="match status" value="1"/>
</dbReference>
<keyword evidence="10" id="KW-1185">Reference proteome</keyword>
<dbReference type="NCBIfam" id="TIGR00168">
    <property type="entry name" value="infC"/>
    <property type="match status" value="1"/>
</dbReference>
<dbReference type="Pfam" id="PF05198">
    <property type="entry name" value="IF3_N"/>
    <property type="match status" value="1"/>
</dbReference>
<evidence type="ECO:0000256" key="5">
    <source>
        <dbReference type="NCBIfam" id="TIGR00168"/>
    </source>
</evidence>
<feature type="domain" description="Translation initiation factor 3 N-terminal" evidence="8">
    <location>
        <begin position="54"/>
        <end position="121"/>
    </location>
</feature>
<dbReference type="HAMAP" id="MF_00080">
    <property type="entry name" value="IF_3"/>
    <property type="match status" value="1"/>
</dbReference>
<dbReference type="PANTHER" id="PTHR10938:SF0">
    <property type="entry name" value="TRANSLATION INITIATION FACTOR IF-3, MITOCHONDRIAL"/>
    <property type="match status" value="1"/>
</dbReference>
<dbReference type="SUPFAM" id="SSF54364">
    <property type="entry name" value="Translation initiation factor IF3, N-terminal domain"/>
    <property type="match status" value="1"/>
</dbReference>
<dbReference type="STRING" id="1188233.MAU_6620"/>
<evidence type="ECO:0000256" key="4">
    <source>
        <dbReference type="HAMAP-Rule" id="MF_00080"/>
    </source>
</evidence>
<dbReference type="InterPro" id="IPR019815">
    <property type="entry name" value="Translation_initiation_fac_3_C"/>
</dbReference>
<feature type="domain" description="Translation initiation factor 3 C-terminal" evidence="7">
    <location>
        <begin position="132"/>
        <end position="215"/>
    </location>
</feature>
<comment type="similarity">
    <text evidence="1 4 6">Belongs to the IF-3 family.</text>
</comment>
<dbReference type="Proteomes" id="UP000013131">
    <property type="component" value="Unassembled WGS sequence"/>
</dbReference>
<organism evidence="9 10">
    <name type="scientific">Metamycoplasma auris 15026</name>
    <dbReference type="NCBI Taxonomy" id="1188233"/>
    <lineage>
        <taxon>Bacteria</taxon>
        <taxon>Bacillati</taxon>
        <taxon>Mycoplasmatota</taxon>
        <taxon>Mycoplasmoidales</taxon>
        <taxon>Metamycoplasmataceae</taxon>
        <taxon>Metamycoplasma</taxon>
    </lineage>
</organism>
<dbReference type="GO" id="GO:0032790">
    <property type="term" value="P:ribosome disassembly"/>
    <property type="evidence" value="ECO:0007669"/>
    <property type="project" value="TreeGrafter"/>
</dbReference>
<comment type="subcellular location">
    <subcellularLocation>
        <location evidence="4 6">Cytoplasm</location>
    </subcellularLocation>
</comment>
<dbReference type="SUPFAM" id="SSF55200">
    <property type="entry name" value="Translation initiation factor IF3, C-terminal domain"/>
    <property type="match status" value="1"/>
</dbReference>
<evidence type="ECO:0000256" key="1">
    <source>
        <dbReference type="ARBA" id="ARBA00005439"/>
    </source>
</evidence>
<dbReference type="PROSITE" id="PS00938">
    <property type="entry name" value="IF3"/>
    <property type="match status" value="1"/>
</dbReference>
<evidence type="ECO:0000256" key="3">
    <source>
        <dbReference type="ARBA" id="ARBA00022917"/>
    </source>
</evidence>
<dbReference type="InterPro" id="IPR036788">
    <property type="entry name" value="T_IF-3_C_sf"/>
</dbReference>
<dbReference type="InterPro" id="IPR019814">
    <property type="entry name" value="Translation_initiation_fac_3_N"/>
</dbReference>
<dbReference type="InterPro" id="IPR036787">
    <property type="entry name" value="T_IF-3_N_sf"/>
</dbReference>
<gene>
    <name evidence="4 9" type="primary">infC</name>
    <name evidence="9" type="ORF">MAU_6620</name>
</gene>
<dbReference type="PATRIC" id="fig|1188233.3.peg.640"/>
<comment type="subunit">
    <text evidence="4 6">Monomer.</text>
</comment>
<evidence type="ECO:0000313" key="10">
    <source>
        <dbReference type="Proteomes" id="UP000013131"/>
    </source>
</evidence>
<dbReference type="EMBL" id="AORI01000012">
    <property type="protein sequence ID" value="ENY68579.1"/>
    <property type="molecule type" value="Genomic_DNA"/>
</dbReference>
<dbReference type="eggNOG" id="COG0290">
    <property type="taxonomic scope" value="Bacteria"/>
</dbReference>
<reference evidence="9 10" key="1">
    <citation type="journal article" date="2013" name="Genome Announc.">
        <title>Draft Genome Sequences of Mycoplasma auris and Mycoplasma yeatsii, Two Species of the Ear Canal of Caprinae.</title>
        <authorList>
            <person name="Dordet-Frisoni E."/>
            <person name="Baranowski E."/>
            <person name="Barre A."/>
            <person name="Blanchard A."/>
            <person name="Breton M."/>
            <person name="Couture C."/>
            <person name="Dupuy V."/>
            <person name="Gaurivaud P."/>
            <person name="Jacob D."/>
            <person name="Lemaitre C."/>
            <person name="Manso-Silvan L."/>
            <person name="Nikolski M."/>
            <person name="Nouvel L.X."/>
            <person name="Poumarat F."/>
            <person name="Sirand-Pugnet P."/>
            <person name="Thebault P."/>
            <person name="Theil S."/>
            <person name="Thiaucourt F."/>
            <person name="Citti C."/>
            <person name="Tardy F."/>
        </authorList>
    </citation>
    <scope>NUCLEOTIDE SEQUENCE [LARGE SCALE GENOMIC DNA]</scope>
    <source>
        <strain evidence="9 10">15026</strain>
    </source>
</reference>